<dbReference type="PROSITE" id="PS50928">
    <property type="entry name" value="ABC_TM1"/>
    <property type="match status" value="1"/>
</dbReference>
<evidence type="ECO:0000313" key="13">
    <source>
        <dbReference type="EMBL" id="CAB4848099.1"/>
    </source>
</evidence>
<dbReference type="PANTHER" id="PTHR43848:SF2">
    <property type="entry name" value="PUTRESCINE TRANSPORT SYSTEM PERMEASE PROTEIN POTI"/>
    <property type="match status" value="1"/>
</dbReference>
<evidence type="ECO:0000256" key="1">
    <source>
        <dbReference type="ARBA" id="ARBA00004651"/>
    </source>
</evidence>
<keyword evidence="6 8" id="KW-1133">Transmembrane helix</keyword>
<feature type="transmembrane region" description="Helical" evidence="8">
    <location>
        <begin position="111"/>
        <end position="133"/>
    </location>
</feature>
<evidence type="ECO:0000313" key="10">
    <source>
        <dbReference type="EMBL" id="CAB4364768.1"/>
    </source>
</evidence>
<dbReference type="PANTHER" id="PTHR43848">
    <property type="entry name" value="PUTRESCINE TRANSPORT SYSTEM PERMEASE PROTEIN POTI"/>
    <property type="match status" value="1"/>
</dbReference>
<gene>
    <name evidence="11" type="ORF">UFOPK2656_03247</name>
    <name evidence="12" type="ORF">UFOPK3099_01499</name>
    <name evidence="13" type="ORF">UFOPK3267_00628</name>
    <name evidence="14" type="ORF">UFOPK3651_00015</name>
    <name evidence="15" type="ORF">UFOPK3931_00950</name>
    <name evidence="10" type="ORF">UFOPK4189_02527</name>
</gene>
<evidence type="ECO:0000313" key="14">
    <source>
        <dbReference type="EMBL" id="CAB4908893.1"/>
    </source>
</evidence>
<dbReference type="EMBL" id="CAFAAV010000110">
    <property type="protein sequence ID" value="CAB4823026.1"/>
    <property type="molecule type" value="Genomic_DNA"/>
</dbReference>
<protein>
    <submittedName>
        <fullName evidence="15">Unannotated protein</fullName>
    </submittedName>
</protein>
<dbReference type="InterPro" id="IPR000515">
    <property type="entry name" value="MetI-like"/>
</dbReference>
<evidence type="ECO:0000256" key="3">
    <source>
        <dbReference type="ARBA" id="ARBA00022448"/>
    </source>
</evidence>
<dbReference type="InterPro" id="IPR051789">
    <property type="entry name" value="Bact_Polyamine_Transport"/>
</dbReference>
<dbReference type="SUPFAM" id="SSF161098">
    <property type="entry name" value="MetI-like"/>
    <property type="match status" value="1"/>
</dbReference>
<evidence type="ECO:0000256" key="8">
    <source>
        <dbReference type="SAM" id="Phobius"/>
    </source>
</evidence>
<comment type="subcellular location">
    <subcellularLocation>
        <location evidence="1">Cell membrane</location>
        <topology evidence="1">Multi-pass membrane protein</topology>
    </subcellularLocation>
</comment>
<keyword evidence="5 8" id="KW-0812">Transmembrane</keyword>
<feature type="transmembrane region" description="Helical" evidence="8">
    <location>
        <begin position="189"/>
        <end position="210"/>
    </location>
</feature>
<evidence type="ECO:0000256" key="6">
    <source>
        <dbReference type="ARBA" id="ARBA00022989"/>
    </source>
</evidence>
<evidence type="ECO:0000313" key="15">
    <source>
        <dbReference type="EMBL" id="CAB4983407.1"/>
    </source>
</evidence>
<name>A0A6J7MRQ9_9ZZZZ</name>
<evidence type="ECO:0000313" key="12">
    <source>
        <dbReference type="EMBL" id="CAB4823026.1"/>
    </source>
</evidence>
<dbReference type="EMBL" id="CAEZYF010000033">
    <property type="protein sequence ID" value="CAB4746255.1"/>
    <property type="molecule type" value="Genomic_DNA"/>
</dbReference>
<evidence type="ECO:0000256" key="5">
    <source>
        <dbReference type="ARBA" id="ARBA00022692"/>
    </source>
</evidence>
<evidence type="ECO:0000256" key="7">
    <source>
        <dbReference type="ARBA" id="ARBA00023136"/>
    </source>
</evidence>
<accession>A0A6J7MRQ9</accession>
<evidence type="ECO:0000313" key="11">
    <source>
        <dbReference type="EMBL" id="CAB4746255.1"/>
    </source>
</evidence>
<dbReference type="CDD" id="cd06261">
    <property type="entry name" value="TM_PBP2"/>
    <property type="match status" value="1"/>
</dbReference>
<dbReference type="EMBL" id="CAFBMT010000001">
    <property type="protein sequence ID" value="CAB4908893.1"/>
    <property type="molecule type" value="Genomic_DNA"/>
</dbReference>
<keyword evidence="3" id="KW-0813">Transport</keyword>
<dbReference type="EMBL" id="CAFBOL010000017">
    <property type="protein sequence ID" value="CAB4983407.1"/>
    <property type="molecule type" value="Genomic_DNA"/>
</dbReference>
<comment type="similarity">
    <text evidence="2">Belongs to the binding-protein-dependent transport system permease family. CysTW subfamily.</text>
</comment>
<keyword evidence="4" id="KW-1003">Cell membrane</keyword>
<dbReference type="Pfam" id="PF00528">
    <property type="entry name" value="BPD_transp_1"/>
    <property type="match status" value="1"/>
</dbReference>
<sequence length="272" mass="29650">MSARTNRAGRRPWGSYVLYGVAGLAFVYLFVPLFRIVQLSFNVQKGKKNTSWNGFTLDNWANAFKSSNYIDALKESLKVALWACSLATVIGALVAIAITRYKLKGGTFINLMLVIPLTTPEIVMGASLFTLFFNEGVSRGFWTIVIAHTMFCVSFVALTVKARIRGLDWSLEDAASDLGAGPLRTFRKITLPIITPGIAAAFLLSIALSIDDYIITSFVAGGVKTLPRQIFDGEKIELPAQVHVIASMIMFVAIAIILVSSIAGNRRKAHLG</sequence>
<feature type="transmembrane region" description="Helical" evidence="8">
    <location>
        <begin position="16"/>
        <end position="37"/>
    </location>
</feature>
<keyword evidence="7 8" id="KW-0472">Membrane</keyword>
<feature type="transmembrane region" description="Helical" evidence="8">
    <location>
        <begin position="242"/>
        <end position="263"/>
    </location>
</feature>
<dbReference type="InterPro" id="IPR035906">
    <property type="entry name" value="MetI-like_sf"/>
</dbReference>
<dbReference type="GO" id="GO:0055085">
    <property type="term" value="P:transmembrane transport"/>
    <property type="evidence" value="ECO:0007669"/>
    <property type="project" value="InterPro"/>
</dbReference>
<dbReference type="EMBL" id="CAFBIY010000023">
    <property type="protein sequence ID" value="CAB4848099.1"/>
    <property type="molecule type" value="Genomic_DNA"/>
</dbReference>
<feature type="transmembrane region" description="Helical" evidence="8">
    <location>
        <begin position="79"/>
        <end position="99"/>
    </location>
</feature>
<reference evidence="15" key="1">
    <citation type="submission" date="2020-05" db="EMBL/GenBank/DDBJ databases">
        <authorList>
            <person name="Chiriac C."/>
            <person name="Salcher M."/>
            <person name="Ghai R."/>
            <person name="Kavagutti S V."/>
        </authorList>
    </citation>
    <scope>NUCLEOTIDE SEQUENCE</scope>
</reference>
<evidence type="ECO:0000256" key="4">
    <source>
        <dbReference type="ARBA" id="ARBA00022475"/>
    </source>
</evidence>
<feature type="transmembrane region" description="Helical" evidence="8">
    <location>
        <begin position="139"/>
        <end position="160"/>
    </location>
</feature>
<organism evidence="15">
    <name type="scientific">freshwater metagenome</name>
    <dbReference type="NCBI Taxonomy" id="449393"/>
    <lineage>
        <taxon>unclassified sequences</taxon>
        <taxon>metagenomes</taxon>
        <taxon>ecological metagenomes</taxon>
    </lineage>
</organism>
<dbReference type="AlphaFoldDB" id="A0A6J7MRQ9"/>
<proteinExistence type="inferred from homology"/>
<dbReference type="GO" id="GO:0005886">
    <property type="term" value="C:plasma membrane"/>
    <property type="evidence" value="ECO:0007669"/>
    <property type="project" value="UniProtKB-SubCell"/>
</dbReference>
<dbReference type="EMBL" id="CAESGF010000018">
    <property type="protein sequence ID" value="CAB4364768.1"/>
    <property type="molecule type" value="Genomic_DNA"/>
</dbReference>
<evidence type="ECO:0000259" key="9">
    <source>
        <dbReference type="PROSITE" id="PS50928"/>
    </source>
</evidence>
<dbReference type="Gene3D" id="1.10.3720.10">
    <property type="entry name" value="MetI-like"/>
    <property type="match status" value="1"/>
</dbReference>
<feature type="domain" description="ABC transmembrane type-1" evidence="9">
    <location>
        <begin position="73"/>
        <end position="263"/>
    </location>
</feature>
<evidence type="ECO:0000256" key="2">
    <source>
        <dbReference type="ARBA" id="ARBA00007069"/>
    </source>
</evidence>